<evidence type="ECO:0000313" key="1">
    <source>
        <dbReference type="EMBL" id="SEP27931.1"/>
    </source>
</evidence>
<proteinExistence type="predicted"/>
<evidence type="ECO:0000313" key="2">
    <source>
        <dbReference type="Proteomes" id="UP000199615"/>
    </source>
</evidence>
<protein>
    <recommendedName>
        <fullName evidence="3">Porin</fullName>
    </recommendedName>
</protein>
<evidence type="ECO:0008006" key="3">
    <source>
        <dbReference type="Google" id="ProtNLM"/>
    </source>
</evidence>
<dbReference type="EMBL" id="FODT01000012">
    <property type="protein sequence ID" value="SEP27931.1"/>
    <property type="molecule type" value="Genomic_DNA"/>
</dbReference>
<keyword evidence="2" id="KW-1185">Reference proteome</keyword>
<dbReference type="AlphaFoldDB" id="A0A1H8WJW2"/>
<dbReference type="Proteomes" id="UP000199615">
    <property type="component" value="Unassembled WGS sequence"/>
</dbReference>
<name>A0A1H8WJW2_9BRAD</name>
<sequence length="72" mass="7073">MLLIAIIGAALPVAAMGDDKRPTKPLPAPAPKQAKGNPCAAFGAGFAQVEGSSTCVRIGGALEVGVGGSSRR</sequence>
<dbReference type="RefSeq" id="WP_244526121.1">
    <property type="nucleotide sequence ID" value="NZ_FODT01000012.1"/>
</dbReference>
<reference evidence="2" key="1">
    <citation type="submission" date="2016-10" db="EMBL/GenBank/DDBJ databases">
        <authorList>
            <person name="Varghese N."/>
            <person name="Submissions S."/>
        </authorList>
    </citation>
    <scope>NUCLEOTIDE SEQUENCE [LARGE SCALE GENOMIC DNA]</scope>
    <source>
        <strain evidence="2">DSM 123</strain>
    </source>
</reference>
<accession>A0A1H8WJW2</accession>
<gene>
    <name evidence="1" type="ORF">SAMN05444123_112163</name>
</gene>
<organism evidence="1 2">
    <name type="scientific">Rhodopseudomonas pseudopalustris</name>
    <dbReference type="NCBI Taxonomy" id="1513892"/>
    <lineage>
        <taxon>Bacteria</taxon>
        <taxon>Pseudomonadati</taxon>
        <taxon>Pseudomonadota</taxon>
        <taxon>Alphaproteobacteria</taxon>
        <taxon>Hyphomicrobiales</taxon>
        <taxon>Nitrobacteraceae</taxon>
        <taxon>Rhodopseudomonas</taxon>
    </lineage>
</organism>